<accession>J2IF04</accession>
<evidence type="ECO:0000313" key="2">
    <source>
        <dbReference type="EMBL" id="EJI85772.1"/>
    </source>
</evidence>
<evidence type="ECO:0000313" key="3">
    <source>
        <dbReference type="Proteomes" id="UP000012043"/>
    </source>
</evidence>
<reference evidence="2 3" key="1">
    <citation type="journal article" date="2012" name="J. Bacteriol.">
        <title>Genome Sequence of Pectin-Degrading Alishewanella aestuarii Strain B11T, Isolated from Tidal Flat Sediment.</title>
        <authorList>
            <person name="Jung J."/>
            <person name="Choi S."/>
            <person name="Chun J."/>
            <person name="Park W."/>
        </authorList>
    </citation>
    <scope>NUCLEOTIDE SEQUENCE [LARGE SCALE GENOMIC DNA]</scope>
    <source>
        <strain evidence="2 3">B11</strain>
    </source>
</reference>
<feature type="domain" description="Flagellar hook-length control protein-like C-terminal" evidence="1">
    <location>
        <begin position="600"/>
        <end position="674"/>
    </location>
</feature>
<dbReference type="EMBL" id="ALAB01000015">
    <property type="protein sequence ID" value="EJI85772.1"/>
    <property type="molecule type" value="Genomic_DNA"/>
</dbReference>
<name>J2IF04_9ALTE</name>
<dbReference type="InterPro" id="IPR021136">
    <property type="entry name" value="Flagellar_hook_control-like_C"/>
</dbReference>
<protein>
    <recommendedName>
        <fullName evidence="1">Flagellar hook-length control protein-like C-terminal domain-containing protein</fullName>
    </recommendedName>
</protein>
<dbReference type="RefSeq" id="WP_008607973.1">
    <property type="nucleotide sequence ID" value="NZ_ALAB01000015.1"/>
</dbReference>
<dbReference type="PATRIC" id="fig|1197174.4.peg.1341"/>
<dbReference type="AlphaFoldDB" id="J2IF04"/>
<comment type="caution">
    <text evidence="2">The sequence shown here is derived from an EMBL/GenBank/DDBJ whole genome shotgun (WGS) entry which is preliminary data.</text>
</comment>
<dbReference type="Proteomes" id="UP000012043">
    <property type="component" value="Unassembled WGS sequence"/>
</dbReference>
<proteinExistence type="predicted"/>
<keyword evidence="3" id="KW-1185">Reference proteome</keyword>
<organism evidence="2 3">
    <name type="scientific">Alishewanella aestuarii B11</name>
    <dbReference type="NCBI Taxonomy" id="1197174"/>
    <lineage>
        <taxon>Bacteria</taxon>
        <taxon>Pseudomonadati</taxon>
        <taxon>Pseudomonadota</taxon>
        <taxon>Gammaproteobacteria</taxon>
        <taxon>Alteromonadales</taxon>
        <taxon>Alteromonadaceae</taxon>
        <taxon>Alishewanella</taxon>
    </lineage>
</organism>
<evidence type="ECO:0000259" key="1">
    <source>
        <dbReference type="Pfam" id="PF02120"/>
    </source>
</evidence>
<dbReference type="Pfam" id="PF02120">
    <property type="entry name" value="Flg_hook"/>
    <property type="match status" value="1"/>
</dbReference>
<gene>
    <name evidence="2" type="ORF">AEST_13720</name>
</gene>
<sequence length="692" mass="74409">MAPLHSAYRDMWLMDPLQPLSVGAPLPPSPQKPQLSLNTPYPAQLLQDADPVLRLQVGGRELRLPLHHLPALPLTQPLTVSVSLSQRTSLQLNLNLSAASVTVPLTPAQVAVLQDPKALALLTQQLNRGETPSLAGSPVLTSALSTLLAAKIPLLLNLNASGELSIQPEQPAKSLTLPLSALKDPTLLQSLVADKLPLMKQWSTATSQESTMKPLNLDQALQQLSGVKVELSSAKLQAGADYFARLQINAKQGPELLIQTTQGPVRLPLQQLPAIPSGVPLVLQMQPLADGGVQLQVKVLAGVATEVPLSSAQLRLLQDPKQLALLQQQLSRGEAPPQLAGEPFKLLAGITTTPQTVTLQLLNQLTNNTAASKSPAGSLSILPIAAEQQLQLSQKDLLKPLPWQTSATERPTAVNLNNSTAVAEQGWRQLLPLLSSSPARLAALPEMPPAVVALLQQIRQAQPDGQRVLTVAEVQQQLQAVLQFQPLQLQPNTSTGAGTLAIAIQLLLGHLLRQPSAQAARSNSATQTMAQQIGQLDSQQASQLLRALGSHSSLLQLSQLQNADLPQLQQQWFIPLALQQQQESRISEILLEQREAKEKNGAGKQKHWQLTMKFDLGHYGQLLVVAKLAAQDLQLQFYTDQPAALQQAEKFLPLLTERCQAQGLNVSQAACQLGKIPDTLGSRRTSLIATQA</sequence>